<evidence type="ECO:0000256" key="1">
    <source>
        <dbReference type="SAM" id="SignalP"/>
    </source>
</evidence>
<dbReference type="OrthoDB" id="8446614at2"/>
<evidence type="ECO:0008006" key="6">
    <source>
        <dbReference type="Google" id="ProtNLM"/>
    </source>
</evidence>
<keyword evidence="5" id="KW-1185">Reference proteome</keyword>
<proteinExistence type="predicted"/>
<reference evidence="2 4" key="1">
    <citation type="submission" date="2016-09" db="EMBL/GenBank/DDBJ databases">
        <title>Rhizobium sp. nov., a novel species isolated from the rice rhizosphere.</title>
        <authorList>
            <person name="Zhao J."/>
            <person name="Zhang X."/>
        </authorList>
    </citation>
    <scope>NUCLEOTIDE SEQUENCE [LARGE SCALE GENOMIC DNA]</scope>
    <source>
        <strain evidence="2 4">MH17</strain>
    </source>
</reference>
<reference evidence="3" key="2">
    <citation type="submission" date="2016-12" db="EMBL/GenBank/DDBJ databases">
        <authorList>
            <person name="Zhang X."/>
            <person name="Zhao J."/>
        </authorList>
    </citation>
    <scope>NUCLEOTIDE SEQUENCE</scope>
    <source>
        <strain evidence="3">RD15</strain>
    </source>
</reference>
<dbReference type="RefSeq" id="WP_075635624.1">
    <property type="nucleotide sequence ID" value="NZ_MKIO01000033.1"/>
</dbReference>
<dbReference type="Proteomes" id="UP000186143">
    <property type="component" value="Unassembled WGS sequence"/>
</dbReference>
<dbReference type="STRING" id="1672749.BJF92_03225"/>
<evidence type="ECO:0000313" key="4">
    <source>
        <dbReference type="Proteomes" id="UP000186143"/>
    </source>
</evidence>
<sequence length="189" mass="19258">MLPKLNRSLLVLPVLLAIAGCNKTDTGGALAAGGSATAPTPAVIQGACPQAYISDDKAVTTTYAKAGSTDPKDVVRQGSLVDITRQCVQTESQLLITVVVKGRLVEGPAGGSGGTVTLPIRVEATDDQKTLFAETVNFPVQLAPNAPATQFIFTKASIPLPGGAGSFAKVTVGFDTAPKAVAAKGKRKK</sequence>
<evidence type="ECO:0000313" key="3">
    <source>
        <dbReference type="EMBL" id="OQP84210.1"/>
    </source>
</evidence>
<name>A0A1Q9AGU0_9HYPH</name>
<dbReference type="EMBL" id="MKIO01000033">
    <property type="protein sequence ID" value="OLP54437.1"/>
    <property type="molecule type" value="Genomic_DNA"/>
</dbReference>
<evidence type="ECO:0000313" key="5">
    <source>
        <dbReference type="Proteomes" id="UP000192652"/>
    </source>
</evidence>
<dbReference type="EMBL" id="MSPX01000023">
    <property type="protein sequence ID" value="OQP84210.1"/>
    <property type="molecule type" value="Genomic_DNA"/>
</dbReference>
<protein>
    <recommendedName>
        <fullName evidence="6">Lipoprotein</fullName>
    </recommendedName>
</protein>
<dbReference type="AlphaFoldDB" id="A0A1Q9AGU0"/>
<keyword evidence="1" id="KW-0732">Signal</keyword>
<evidence type="ECO:0000313" key="2">
    <source>
        <dbReference type="EMBL" id="OLP54437.1"/>
    </source>
</evidence>
<gene>
    <name evidence="2" type="ORF">BJF92_03225</name>
    <name evidence="3" type="ORF">BTR14_20270</name>
</gene>
<feature type="signal peptide" evidence="1">
    <location>
        <begin position="1"/>
        <end position="19"/>
    </location>
</feature>
<dbReference type="Proteomes" id="UP000192652">
    <property type="component" value="Unassembled WGS sequence"/>
</dbReference>
<reference evidence="3 5" key="3">
    <citation type="journal article" date="2017" name="Antonie Van Leeuwenhoek">
        <title>Rhizobium rhizosphaerae sp. nov., a novel species isolated from rice rhizosphere.</title>
        <authorList>
            <person name="Zhao J.J."/>
            <person name="Zhang J."/>
            <person name="Zhang R.J."/>
            <person name="Zhang C.W."/>
            <person name="Yin H.Q."/>
            <person name="Zhang X.X."/>
        </authorList>
    </citation>
    <scope>NUCLEOTIDE SEQUENCE [LARGE SCALE GENOMIC DNA]</scope>
    <source>
        <strain evidence="3 5">RD15</strain>
    </source>
</reference>
<comment type="caution">
    <text evidence="2">The sequence shown here is derived from an EMBL/GenBank/DDBJ whole genome shotgun (WGS) entry which is preliminary data.</text>
</comment>
<accession>A0A1Q9AGU0</accession>
<organism evidence="2 4">
    <name type="scientific">Xaviernesmea rhizosphaerae</name>
    <dbReference type="NCBI Taxonomy" id="1672749"/>
    <lineage>
        <taxon>Bacteria</taxon>
        <taxon>Pseudomonadati</taxon>
        <taxon>Pseudomonadota</taxon>
        <taxon>Alphaproteobacteria</taxon>
        <taxon>Hyphomicrobiales</taxon>
        <taxon>Rhizobiaceae</taxon>
        <taxon>Rhizobium/Agrobacterium group</taxon>
        <taxon>Xaviernesmea</taxon>
    </lineage>
</organism>
<feature type="chain" id="PRO_5013000161" description="Lipoprotein" evidence="1">
    <location>
        <begin position="20"/>
        <end position="189"/>
    </location>
</feature>
<dbReference type="PROSITE" id="PS51257">
    <property type="entry name" value="PROKAR_LIPOPROTEIN"/>
    <property type="match status" value="1"/>
</dbReference>